<evidence type="ECO:0000313" key="3">
    <source>
        <dbReference type="Proteomes" id="UP000434409"/>
    </source>
</evidence>
<dbReference type="Proteomes" id="UP000434409">
    <property type="component" value="Unassembled WGS sequence"/>
</dbReference>
<keyword evidence="1" id="KW-1133">Transmembrane helix</keyword>
<proteinExistence type="predicted"/>
<dbReference type="Pfam" id="PF07456">
    <property type="entry name" value="Hpre_diP_synt_I"/>
    <property type="match status" value="1"/>
</dbReference>
<protein>
    <submittedName>
        <fullName evidence="2">Gx transporter family protein</fullName>
    </submittedName>
</protein>
<dbReference type="PIRSF" id="PIRSF027391">
    <property type="entry name" value="Hpre_diP_synt_I"/>
    <property type="match status" value="1"/>
</dbReference>
<organism evidence="2 3">
    <name type="scientific">Suipraeoptans intestinalis</name>
    <dbReference type="NCBI Taxonomy" id="2606628"/>
    <lineage>
        <taxon>Bacteria</taxon>
        <taxon>Bacillati</taxon>
        <taxon>Bacillota</taxon>
        <taxon>Clostridia</taxon>
        <taxon>Lachnospirales</taxon>
        <taxon>Lachnospiraceae</taxon>
        <taxon>Suipraeoptans</taxon>
    </lineage>
</organism>
<comment type="caution">
    <text evidence="2">The sequence shown here is derived from an EMBL/GenBank/DDBJ whole genome shotgun (WGS) entry which is preliminary data.</text>
</comment>
<gene>
    <name evidence="2" type="ORF">FYJ34_01635</name>
</gene>
<name>A0A6N7V141_9FIRM</name>
<reference evidence="2 3" key="1">
    <citation type="submission" date="2019-08" db="EMBL/GenBank/DDBJ databases">
        <title>In-depth cultivation of the pig gut microbiome towards novel bacterial diversity and tailored functional studies.</title>
        <authorList>
            <person name="Wylensek D."/>
            <person name="Hitch T.C.A."/>
            <person name="Clavel T."/>
        </authorList>
    </citation>
    <scope>NUCLEOTIDE SEQUENCE [LARGE SCALE GENOMIC DNA]</scope>
    <source>
        <strain evidence="2 3">68-1-5</strain>
    </source>
</reference>
<dbReference type="Gene3D" id="1.10.1760.20">
    <property type="match status" value="1"/>
</dbReference>
<evidence type="ECO:0000313" key="2">
    <source>
        <dbReference type="EMBL" id="MSR93012.1"/>
    </source>
</evidence>
<keyword evidence="3" id="KW-1185">Reference proteome</keyword>
<dbReference type="InterPro" id="IPR014535">
    <property type="entry name" value="Hpre_diP_synt_I"/>
</dbReference>
<dbReference type="EMBL" id="VULY01000018">
    <property type="protein sequence ID" value="MSR93012.1"/>
    <property type="molecule type" value="Genomic_DNA"/>
</dbReference>
<keyword evidence="1" id="KW-0812">Transmembrane</keyword>
<dbReference type="RefSeq" id="WP_154475673.1">
    <property type="nucleotide sequence ID" value="NZ_VULY01000018.1"/>
</dbReference>
<keyword evidence="1" id="KW-0472">Membrane</keyword>
<dbReference type="AlphaFoldDB" id="A0A6N7V141"/>
<feature type="transmembrane region" description="Helical" evidence="1">
    <location>
        <begin position="76"/>
        <end position="93"/>
    </location>
</feature>
<feature type="transmembrane region" description="Helical" evidence="1">
    <location>
        <begin position="129"/>
        <end position="150"/>
    </location>
</feature>
<feature type="transmembrane region" description="Helical" evidence="1">
    <location>
        <begin position="102"/>
        <end position="123"/>
    </location>
</feature>
<evidence type="ECO:0000256" key="1">
    <source>
        <dbReference type="SAM" id="Phobius"/>
    </source>
</evidence>
<dbReference type="InterPro" id="IPR010898">
    <property type="entry name" value="Hpre_diP_synth_I"/>
</dbReference>
<feature type="transmembrane region" description="Helical" evidence="1">
    <location>
        <begin position="5"/>
        <end position="21"/>
    </location>
</feature>
<sequence length="164" mass="17990">MKNRVAYFGVFTSLALILSYVESLIPLPFGVPGMKLGLANLVILIALYQMKVADVYLLAVVRVLLSGFLFGNYFSILYSLAGGLFSLSMMYFFRKREGYTKVGVSMVGGVFHNVGQCLVAGVVVGTFKIVYYLPVLLLTGLVTGFLIGIIGREVLKRLPVLRSF</sequence>
<accession>A0A6N7V141</accession>